<dbReference type="RefSeq" id="WP_091382426.1">
    <property type="nucleotide sequence ID" value="NZ_FNDV01000007.1"/>
</dbReference>
<accession>A0A1H0UZJ4</accession>
<protein>
    <submittedName>
        <fullName evidence="2">Uncharacterized protein</fullName>
    </submittedName>
</protein>
<name>A0A1H0UZJ4_9PSEU</name>
<evidence type="ECO:0000313" key="2">
    <source>
        <dbReference type="EMBL" id="SDP71534.1"/>
    </source>
</evidence>
<organism evidence="2 3">
    <name type="scientific">Actinokineospora alba</name>
    <dbReference type="NCBI Taxonomy" id="504798"/>
    <lineage>
        <taxon>Bacteria</taxon>
        <taxon>Bacillati</taxon>
        <taxon>Actinomycetota</taxon>
        <taxon>Actinomycetes</taxon>
        <taxon>Pseudonocardiales</taxon>
        <taxon>Pseudonocardiaceae</taxon>
        <taxon>Actinokineospora</taxon>
    </lineage>
</organism>
<dbReference type="Proteomes" id="UP000199651">
    <property type="component" value="Unassembled WGS sequence"/>
</dbReference>
<feature type="transmembrane region" description="Helical" evidence="1">
    <location>
        <begin position="72"/>
        <end position="91"/>
    </location>
</feature>
<keyword evidence="1" id="KW-0472">Membrane</keyword>
<sequence length="106" mass="11391">MTEPRGMWFAREVRFALYPNVVPVVLAVTVATHVVDGFWLGLLWGVLASVCAVHLPQAFVVRDSAPGMPKALIGYAAPLVGVAIMLVAEVPRDVVALTLAMGPRWP</sequence>
<dbReference type="EMBL" id="FNJB01000012">
    <property type="protein sequence ID" value="SDP71534.1"/>
    <property type="molecule type" value="Genomic_DNA"/>
</dbReference>
<proteinExistence type="predicted"/>
<keyword evidence="1" id="KW-1133">Transmembrane helix</keyword>
<keyword evidence="3" id="KW-1185">Reference proteome</keyword>
<evidence type="ECO:0000313" key="3">
    <source>
        <dbReference type="Proteomes" id="UP000199651"/>
    </source>
</evidence>
<dbReference type="AlphaFoldDB" id="A0A1H0UZJ4"/>
<evidence type="ECO:0000256" key="1">
    <source>
        <dbReference type="SAM" id="Phobius"/>
    </source>
</evidence>
<feature type="transmembrane region" description="Helical" evidence="1">
    <location>
        <begin position="41"/>
        <end position="60"/>
    </location>
</feature>
<gene>
    <name evidence="2" type="ORF">SAMN05192558_112168</name>
</gene>
<reference evidence="3" key="1">
    <citation type="submission" date="2016-10" db="EMBL/GenBank/DDBJ databases">
        <authorList>
            <person name="Varghese N."/>
            <person name="Submissions S."/>
        </authorList>
    </citation>
    <scope>NUCLEOTIDE SEQUENCE [LARGE SCALE GENOMIC DNA]</scope>
    <source>
        <strain evidence="3">IBRC-M 10655</strain>
    </source>
</reference>
<dbReference type="STRING" id="504798.SAMN05421871_107236"/>
<feature type="transmembrane region" description="Helical" evidence="1">
    <location>
        <begin position="15"/>
        <end position="35"/>
    </location>
</feature>
<keyword evidence="1" id="KW-0812">Transmembrane</keyword>